<keyword evidence="5" id="KW-1185">Reference proteome</keyword>
<feature type="region of interest" description="Disordered" evidence="1">
    <location>
        <begin position="71"/>
        <end position="91"/>
    </location>
</feature>
<dbReference type="InterPro" id="IPR054337">
    <property type="entry name" value="Mtrc-MtrF-like_dom_II/IV"/>
</dbReference>
<proteinExistence type="predicted"/>
<dbReference type="EMBL" id="AP025591">
    <property type="protein sequence ID" value="BDG06859.1"/>
    <property type="molecule type" value="Genomic_DNA"/>
</dbReference>
<sequence>MRTRWLGTLAAAAVAALLPVLASAAEAPHDASFSDGSCDNCHAMYDTSASGAKNYAKGCITCHNNHPGGPSGFPWQTSDQATPGLGGSQHSWSGPAVNAARGAQMPSDYSMYKRVIDGNLQCAVCHDAHNGNPTYAPNSRQTSIPVGVAQNKSGGATGGTGQMTLVTPGSKAAGYRVQIQTVNGGTGGTFILSHDFGLATPSWFNWNGAAWVAGTSTGTGMPFTNGAAVALDDPAVTVKFSAGYVVGNNWDFYVAFPFLRVTNVADALCKNCHAERVMNATRAMGNDPGYAPNGSRLFSHPVNVSMDPATIADTNGVLQTTGDGNGANDLKLDAGVVRCTTCHAVHNASSSSLTLDAR</sequence>
<dbReference type="SUPFAM" id="SSF48695">
    <property type="entry name" value="Multiheme cytochromes"/>
    <property type="match status" value="2"/>
</dbReference>
<dbReference type="InterPro" id="IPR036280">
    <property type="entry name" value="Multihaem_cyt_sf"/>
</dbReference>
<evidence type="ECO:0000256" key="1">
    <source>
        <dbReference type="SAM" id="MobiDB-lite"/>
    </source>
</evidence>
<evidence type="ECO:0000259" key="3">
    <source>
        <dbReference type="Pfam" id="PF22113"/>
    </source>
</evidence>
<evidence type="ECO:0000313" key="5">
    <source>
        <dbReference type="Proteomes" id="UP001162891"/>
    </source>
</evidence>
<name>A0ABN6N0W6_9BACT</name>
<feature type="signal peptide" evidence="2">
    <location>
        <begin position="1"/>
        <end position="24"/>
    </location>
</feature>
<feature type="chain" id="PRO_5045154878" description="Outer membrane cytochrome MtrC/MtrF-like domain-containing protein" evidence="2">
    <location>
        <begin position="25"/>
        <end position="358"/>
    </location>
</feature>
<reference evidence="5" key="1">
    <citation type="journal article" date="2022" name="Int. J. Syst. Evol. Microbiol.">
        <title>Anaeromyxobacter oryzae sp. nov., Anaeromyxobacter diazotrophicus sp. nov. and Anaeromyxobacter paludicola sp. nov., isolated from paddy soils.</title>
        <authorList>
            <person name="Itoh H."/>
            <person name="Xu Z."/>
            <person name="Mise K."/>
            <person name="Masuda Y."/>
            <person name="Ushijima N."/>
            <person name="Hayakawa C."/>
            <person name="Shiratori Y."/>
            <person name="Senoo K."/>
        </authorList>
    </citation>
    <scope>NUCLEOTIDE SEQUENCE [LARGE SCALE GENOMIC DNA]</scope>
    <source>
        <strain evidence="5">Red232</strain>
    </source>
</reference>
<evidence type="ECO:0000256" key="2">
    <source>
        <dbReference type="SAM" id="SignalP"/>
    </source>
</evidence>
<keyword evidence="2" id="KW-0732">Signal</keyword>
<dbReference type="RefSeq" id="WP_248357334.1">
    <property type="nucleotide sequence ID" value="NZ_AP025591.1"/>
</dbReference>
<feature type="domain" description="Outer membrane cytochrome MtrC/MtrF-like" evidence="3">
    <location>
        <begin position="34"/>
        <end position="138"/>
    </location>
</feature>
<dbReference type="Pfam" id="PF22113">
    <property type="entry name" value="Mtrc-MtrF_II-IV_dom"/>
    <property type="match status" value="1"/>
</dbReference>
<gene>
    <name evidence="4" type="ORF">AMOR_58550</name>
</gene>
<accession>A0ABN6N0W6</accession>
<dbReference type="Proteomes" id="UP001162891">
    <property type="component" value="Chromosome"/>
</dbReference>
<evidence type="ECO:0000313" key="4">
    <source>
        <dbReference type="EMBL" id="BDG06859.1"/>
    </source>
</evidence>
<organism evidence="4 5">
    <name type="scientific">Anaeromyxobacter oryzae</name>
    <dbReference type="NCBI Taxonomy" id="2918170"/>
    <lineage>
        <taxon>Bacteria</taxon>
        <taxon>Pseudomonadati</taxon>
        <taxon>Myxococcota</taxon>
        <taxon>Myxococcia</taxon>
        <taxon>Myxococcales</taxon>
        <taxon>Cystobacterineae</taxon>
        <taxon>Anaeromyxobacteraceae</taxon>
        <taxon>Anaeromyxobacter</taxon>
    </lineage>
</organism>
<protein>
    <recommendedName>
        <fullName evidence="3">Outer membrane cytochrome MtrC/MtrF-like domain-containing protein</fullName>
    </recommendedName>
</protein>